<sequence length="41" mass="4200">MASLRALLRALVIAAFCAGVNSSLELATSSAPLITLQQAAR</sequence>
<dbReference type="EMBL" id="OR896854">
    <property type="protein sequence ID" value="WWD14996.1"/>
    <property type="molecule type" value="Genomic_DNA"/>
</dbReference>
<organism evidence="1 2">
    <name type="scientific">Klebsiella phage Keithsmous</name>
    <dbReference type="NCBI Taxonomy" id="3098263"/>
    <lineage>
        <taxon>Viruses</taxon>
        <taxon>Duplodnaviria</taxon>
        <taxon>Heunggongvirae</taxon>
        <taxon>Uroviricota</taxon>
        <taxon>Caudoviricetes</taxon>
        <taxon>Autographivirales</taxon>
        <taxon>Autotranscriptaviridae</taxon>
        <taxon>Studiervirinae</taxon>
        <taxon>Teetrevirus</taxon>
        <taxon>Teetrevirus keithsmous</taxon>
    </lineage>
</organism>
<name>A0ABZ2EP86_9CAUD</name>
<accession>A0ABZ2EP86</accession>
<evidence type="ECO:0000313" key="1">
    <source>
        <dbReference type="EMBL" id="WWD14996.1"/>
    </source>
</evidence>
<gene>
    <name evidence="1" type="ORF">CPL00374_CDS0044</name>
</gene>
<protein>
    <submittedName>
        <fullName evidence="1">Uncharacterized protein</fullName>
    </submittedName>
</protein>
<evidence type="ECO:0000313" key="2">
    <source>
        <dbReference type="Proteomes" id="UP001383075"/>
    </source>
</evidence>
<dbReference type="Proteomes" id="UP001383075">
    <property type="component" value="Segment"/>
</dbReference>
<reference evidence="1 2" key="1">
    <citation type="journal article" date="2024" name="Microorganisms">
        <title>The Citizen Phage Library: Rapid Isolation of Phages for the Treatment of Antibiotic Resistant Infections in the UK.</title>
        <authorList>
            <person name="Fletcher J."/>
            <person name="Manley R."/>
            <person name="Fitch C."/>
            <person name="Bugert C."/>
            <person name="Moore K."/>
            <person name="Farbos A."/>
            <person name="Michelsen M."/>
            <person name="Alathari S."/>
            <person name="Senior N."/>
            <person name="Mills A."/>
            <person name="Whitehead N."/>
            <person name="Soothill J."/>
            <person name="Michell S."/>
            <person name="Temperton B."/>
        </authorList>
    </citation>
    <scope>NUCLEOTIDE SEQUENCE [LARGE SCALE GENOMIC DNA]</scope>
</reference>
<keyword evidence="2" id="KW-1185">Reference proteome</keyword>
<proteinExistence type="predicted"/>